<comment type="caution">
    <text evidence="9">The sequence shown here is derived from an EMBL/GenBank/DDBJ whole genome shotgun (WGS) entry which is preliminary data.</text>
</comment>
<evidence type="ECO:0000256" key="3">
    <source>
        <dbReference type="ARBA" id="ARBA00022692"/>
    </source>
</evidence>
<feature type="transmembrane region" description="Helical" evidence="6">
    <location>
        <begin position="303"/>
        <end position="328"/>
    </location>
</feature>
<evidence type="ECO:0000313" key="10">
    <source>
        <dbReference type="Proteomes" id="UP000541352"/>
    </source>
</evidence>
<dbReference type="Pfam" id="PF02687">
    <property type="entry name" value="FtsX"/>
    <property type="match status" value="2"/>
</dbReference>
<dbReference type="EMBL" id="JACIBY010000019">
    <property type="protein sequence ID" value="MBB3841617.1"/>
    <property type="molecule type" value="Genomic_DNA"/>
</dbReference>
<name>A0A7W5ZU63_9BACT</name>
<dbReference type="InterPro" id="IPR025857">
    <property type="entry name" value="MacB_PCD"/>
</dbReference>
<evidence type="ECO:0000256" key="5">
    <source>
        <dbReference type="ARBA" id="ARBA00023136"/>
    </source>
</evidence>
<feature type="transmembrane region" description="Helical" evidence="6">
    <location>
        <begin position="20"/>
        <end position="44"/>
    </location>
</feature>
<keyword evidence="2" id="KW-1003">Cell membrane</keyword>
<dbReference type="AlphaFoldDB" id="A0A7W5ZU63"/>
<proteinExistence type="predicted"/>
<keyword evidence="3 6" id="KW-0812">Transmembrane</keyword>
<feature type="transmembrane region" description="Helical" evidence="6">
    <location>
        <begin position="400"/>
        <end position="418"/>
    </location>
</feature>
<gene>
    <name evidence="9" type="ORF">FHS57_005646</name>
</gene>
<evidence type="ECO:0000256" key="1">
    <source>
        <dbReference type="ARBA" id="ARBA00004651"/>
    </source>
</evidence>
<feature type="transmembrane region" description="Helical" evidence="6">
    <location>
        <begin position="348"/>
        <end position="375"/>
    </location>
</feature>
<evidence type="ECO:0000259" key="7">
    <source>
        <dbReference type="Pfam" id="PF02687"/>
    </source>
</evidence>
<accession>A0A7W5ZU63</accession>
<dbReference type="InterPro" id="IPR003838">
    <property type="entry name" value="ABC3_permease_C"/>
</dbReference>
<feature type="domain" description="ABC3 transporter permease C-terminal" evidence="7">
    <location>
        <begin position="722"/>
        <end position="836"/>
    </location>
</feature>
<feature type="transmembrane region" description="Helical" evidence="6">
    <location>
        <begin position="258"/>
        <end position="282"/>
    </location>
</feature>
<sequence length="844" mass="93859">MNNNISWLLKMAWRDSRRNYSRLLLFVSSIVLGIAALVAIYSLGYNLRENIDSQAAELLGADLELSDNQPPNDKMQALMDSLKGQKSKEMSFASMIYFPKNSGTRLAQIRALEGNFPYYGTLETEPLTAEKDFRTQQAALVDQTLMLQYQAQVGDSIKVGEMTFKIAGILKKAPGQTGIAATVAPSVYIPMAFLEQTKLAQKGSRIVYRYYYKFAPKTNIEALVKKIEPKLETENYNFRTVESQKEDTGRSFRDLTRFLSLVGFIALLLGCVGVASAIHIYIREKINSIAILRCLGVKASQAFLIYLIQISGIGLLGSLLGAALGAGIQQFLPLVLKDFLPFELATSLSFTAIGQGVLLGVIISNLFALLSLISIRKISPLNVLRASYEQSGLGKDPLKWLVYALILAFVFGFTWLQMKRWTDAVAFTAGVTFAFLLLLGMATLLMWLVRRFFPSSWSYLSRQGLANLYRPNNQTAILMVSIGLGTMFICTLLFVQNLLLDRIKLSTDGDQPNMVLFDIQTPQKQAVMEVVKSQKLPILQNVSIVTMRLEQLNGQTSTEALKDTTNKRWRGLFSREYRVTFRDSLISTEKVVKGKWISEVKDVSQPVPISLEDGYAERNTINIGDTLLFNVQGMMLTTVVASLRDVDWAGVQTNFLVLFPKGVLEEAPQFHVLLTHVPNTTVSAQFQQTMVRQFPNVSMVDLGLILTVLDDISTKIGFVIRFMAGFSILTGLIVLIASVLISKYQRIQESILLRTLGASRRQILIITALEYLFLGTLAAFTGILLAVAGSWALATLSFEMTFNPVLWPVGVVFLTVTLLTVFIGLANSWGILSRSPLEVLRQDV</sequence>
<feature type="transmembrane region" description="Helical" evidence="6">
    <location>
        <begin position="424"/>
        <end position="449"/>
    </location>
</feature>
<keyword evidence="4 6" id="KW-1133">Transmembrane helix</keyword>
<dbReference type="Proteomes" id="UP000541352">
    <property type="component" value="Unassembled WGS sequence"/>
</dbReference>
<feature type="transmembrane region" description="Helical" evidence="6">
    <location>
        <begin position="476"/>
        <end position="495"/>
    </location>
</feature>
<feature type="transmembrane region" description="Helical" evidence="6">
    <location>
        <begin position="805"/>
        <end position="826"/>
    </location>
</feature>
<protein>
    <submittedName>
        <fullName evidence="9">Putative ABC transport system permease protein</fullName>
    </submittedName>
</protein>
<feature type="transmembrane region" description="Helical" evidence="6">
    <location>
        <begin position="763"/>
        <end position="793"/>
    </location>
</feature>
<dbReference type="GO" id="GO:0005886">
    <property type="term" value="C:plasma membrane"/>
    <property type="evidence" value="ECO:0007669"/>
    <property type="project" value="UniProtKB-SubCell"/>
</dbReference>
<dbReference type="RefSeq" id="WP_183979400.1">
    <property type="nucleotide sequence ID" value="NZ_JACIBY010000019.1"/>
</dbReference>
<evidence type="ECO:0000313" key="9">
    <source>
        <dbReference type="EMBL" id="MBB3841617.1"/>
    </source>
</evidence>
<feature type="transmembrane region" description="Helical" evidence="6">
    <location>
        <begin position="718"/>
        <end position="742"/>
    </location>
</feature>
<dbReference type="PANTHER" id="PTHR30287">
    <property type="entry name" value="MEMBRANE COMPONENT OF PREDICTED ABC SUPERFAMILY METABOLITE UPTAKE TRANSPORTER"/>
    <property type="match status" value="1"/>
</dbReference>
<organism evidence="9 10">
    <name type="scientific">Runella defluvii</name>
    <dbReference type="NCBI Taxonomy" id="370973"/>
    <lineage>
        <taxon>Bacteria</taxon>
        <taxon>Pseudomonadati</taxon>
        <taxon>Bacteroidota</taxon>
        <taxon>Cytophagia</taxon>
        <taxon>Cytophagales</taxon>
        <taxon>Spirosomataceae</taxon>
        <taxon>Runella</taxon>
    </lineage>
</organism>
<keyword evidence="10" id="KW-1185">Reference proteome</keyword>
<dbReference type="Pfam" id="PF12704">
    <property type="entry name" value="MacB_PCD"/>
    <property type="match status" value="1"/>
</dbReference>
<dbReference type="InterPro" id="IPR038766">
    <property type="entry name" value="Membrane_comp_ABC_pdt"/>
</dbReference>
<keyword evidence="5 6" id="KW-0472">Membrane</keyword>
<evidence type="ECO:0000256" key="6">
    <source>
        <dbReference type="SAM" id="Phobius"/>
    </source>
</evidence>
<comment type="subcellular location">
    <subcellularLocation>
        <location evidence="1">Cell membrane</location>
        <topology evidence="1">Multi-pass membrane protein</topology>
    </subcellularLocation>
</comment>
<feature type="domain" description="MacB-like periplasmic core" evidence="8">
    <location>
        <begin position="24"/>
        <end position="228"/>
    </location>
</feature>
<evidence type="ECO:0000259" key="8">
    <source>
        <dbReference type="Pfam" id="PF12704"/>
    </source>
</evidence>
<feature type="domain" description="ABC3 transporter permease C-terminal" evidence="7">
    <location>
        <begin position="261"/>
        <end position="380"/>
    </location>
</feature>
<dbReference type="PANTHER" id="PTHR30287:SF1">
    <property type="entry name" value="INNER MEMBRANE PROTEIN"/>
    <property type="match status" value="1"/>
</dbReference>
<reference evidence="9 10" key="1">
    <citation type="submission" date="2020-08" db="EMBL/GenBank/DDBJ databases">
        <title>Genomic Encyclopedia of Type Strains, Phase IV (KMG-IV): sequencing the most valuable type-strain genomes for metagenomic binning, comparative biology and taxonomic classification.</title>
        <authorList>
            <person name="Goeker M."/>
        </authorList>
    </citation>
    <scope>NUCLEOTIDE SEQUENCE [LARGE SCALE GENOMIC DNA]</scope>
    <source>
        <strain evidence="9 10">DSM 17976</strain>
    </source>
</reference>
<evidence type="ECO:0000256" key="2">
    <source>
        <dbReference type="ARBA" id="ARBA00022475"/>
    </source>
</evidence>
<evidence type="ECO:0000256" key="4">
    <source>
        <dbReference type="ARBA" id="ARBA00022989"/>
    </source>
</evidence>